<dbReference type="Proteomes" id="UP000887159">
    <property type="component" value="Unassembled WGS sequence"/>
</dbReference>
<name>A0A8X6SFT1_TRICX</name>
<dbReference type="AlphaFoldDB" id="A0A8X6SFT1"/>
<comment type="caution">
    <text evidence="1">The sequence shown here is derived from an EMBL/GenBank/DDBJ whole genome shotgun (WGS) entry which is preliminary data.</text>
</comment>
<organism evidence="1 2">
    <name type="scientific">Trichonephila clavipes</name>
    <name type="common">Golden silk orbweaver</name>
    <name type="synonym">Nephila clavipes</name>
    <dbReference type="NCBI Taxonomy" id="2585209"/>
    <lineage>
        <taxon>Eukaryota</taxon>
        <taxon>Metazoa</taxon>
        <taxon>Ecdysozoa</taxon>
        <taxon>Arthropoda</taxon>
        <taxon>Chelicerata</taxon>
        <taxon>Arachnida</taxon>
        <taxon>Araneae</taxon>
        <taxon>Araneomorphae</taxon>
        <taxon>Entelegynae</taxon>
        <taxon>Araneoidea</taxon>
        <taxon>Nephilidae</taxon>
        <taxon>Trichonephila</taxon>
    </lineage>
</organism>
<sequence length="93" mass="10388">MASLFTRSYTVGFFPMGPSQGTGVSRRKYNTNGLSCSSCTSVDPTVLRHVMTAIPQRAQACLDMDSGHFEYIPQIVHMLLLICSIKSFFLHRQ</sequence>
<proteinExistence type="predicted"/>
<accession>A0A8X6SFT1</accession>
<keyword evidence="2" id="KW-1185">Reference proteome</keyword>
<reference evidence="1" key="1">
    <citation type="submission" date="2020-08" db="EMBL/GenBank/DDBJ databases">
        <title>Multicomponent nature underlies the extraordinary mechanical properties of spider dragline silk.</title>
        <authorList>
            <person name="Kono N."/>
            <person name="Nakamura H."/>
            <person name="Mori M."/>
            <person name="Yoshida Y."/>
            <person name="Ohtoshi R."/>
            <person name="Malay A.D."/>
            <person name="Moran D.A.P."/>
            <person name="Tomita M."/>
            <person name="Numata K."/>
            <person name="Arakawa K."/>
        </authorList>
    </citation>
    <scope>NUCLEOTIDE SEQUENCE</scope>
</reference>
<dbReference type="EMBL" id="BMAU01021300">
    <property type="protein sequence ID" value="GFY10600.1"/>
    <property type="molecule type" value="Genomic_DNA"/>
</dbReference>
<gene>
    <name evidence="1" type="primary">AVEN_248025_1</name>
    <name evidence="1" type="ORF">TNCV_2194211</name>
</gene>
<protein>
    <submittedName>
        <fullName evidence="1">Uncharacterized protein</fullName>
    </submittedName>
</protein>
<evidence type="ECO:0000313" key="1">
    <source>
        <dbReference type="EMBL" id="GFY10600.1"/>
    </source>
</evidence>
<evidence type="ECO:0000313" key="2">
    <source>
        <dbReference type="Proteomes" id="UP000887159"/>
    </source>
</evidence>